<proteinExistence type="predicted"/>
<reference evidence="1" key="1">
    <citation type="submission" date="2022-07" db="EMBL/GenBank/DDBJ databases">
        <title>Phylogenomic reconstructions and comparative analyses of Kickxellomycotina fungi.</title>
        <authorList>
            <person name="Reynolds N.K."/>
            <person name="Stajich J.E."/>
            <person name="Barry K."/>
            <person name="Grigoriev I.V."/>
            <person name="Crous P."/>
            <person name="Smith M.E."/>
        </authorList>
    </citation>
    <scope>NUCLEOTIDE SEQUENCE</scope>
    <source>
        <strain evidence="1">NBRC 100468</strain>
    </source>
</reference>
<evidence type="ECO:0000313" key="1">
    <source>
        <dbReference type="EMBL" id="KAJ1915353.1"/>
    </source>
</evidence>
<protein>
    <submittedName>
        <fullName evidence="1">Uncharacterized protein</fullName>
    </submittedName>
</protein>
<evidence type="ECO:0000313" key="2">
    <source>
        <dbReference type="Proteomes" id="UP001150538"/>
    </source>
</evidence>
<accession>A0A9W7ZSJ6</accession>
<dbReference type="AlphaFoldDB" id="A0A9W7ZSJ6"/>
<keyword evidence="2" id="KW-1185">Reference proteome</keyword>
<dbReference type="Proteomes" id="UP001150538">
    <property type="component" value="Unassembled WGS sequence"/>
</dbReference>
<gene>
    <name evidence="1" type="ORF">H4219_004369</name>
</gene>
<name>A0A9W7ZSJ6_9FUNG</name>
<sequence>MGIIALSNAKSVKGLKYRDHFDYILDKHHLQDKDGFINEVDDLIEGIRPQYNALIRRISGMGNKLAQDTIAIPSTSSNSEIPKIKVWDIGYLYSKFENTKEFEFANIAKEGSYDLTKVICAAQKNFESSTGYVIKECENSNIGNNSDTKHIKWRPCVKKYQLTPKNKDDDDDDDGNKQHPNMYIYLDMFCANEQTAPDDSFQYIHSIDAGHRIPCIAIYLPIVDPRCQTFGSAQITFDEAILVFEMFGKIAYYATFRPEFLPSHHHHKSTKTGAIENPNFKLELFKTTFVNFIYQPNVLRDIVASRHKLTDLNSNKPKDDDGFVQASNELMALNRYKVIIDAMKCLVTWKFAEYLYSNINSKDFGKNQLFRKYYHDLTTKYTLLDYDVNSNEAPFTKNTELLYLTYSCQQPYFELWARLVYANVYHKLKNQNTDTNADVVGEIEGFMNNLCCSVRPSEEKDVNDSSFESQIEVLLGATIQLDIWSYFTQP</sequence>
<dbReference type="EMBL" id="JANBPU010000150">
    <property type="protein sequence ID" value="KAJ1915353.1"/>
    <property type="molecule type" value="Genomic_DNA"/>
</dbReference>
<organism evidence="1 2">
    <name type="scientific">Mycoemilia scoparia</name>
    <dbReference type="NCBI Taxonomy" id="417184"/>
    <lineage>
        <taxon>Eukaryota</taxon>
        <taxon>Fungi</taxon>
        <taxon>Fungi incertae sedis</taxon>
        <taxon>Zoopagomycota</taxon>
        <taxon>Kickxellomycotina</taxon>
        <taxon>Kickxellomycetes</taxon>
        <taxon>Kickxellales</taxon>
        <taxon>Kickxellaceae</taxon>
        <taxon>Mycoemilia</taxon>
    </lineage>
</organism>
<comment type="caution">
    <text evidence="1">The sequence shown here is derived from an EMBL/GenBank/DDBJ whole genome shotgun (WGS) entry which is preliminary data.</text>
</comment>